<evidence type="ECO:0000256" key="1">
    <source>
        <dbReference type="ARBA" id="ARBA00004191"/>
    </source>
</evidence>
<name>A0ABS1MLR1_9ACTN</name>
<dbReference type="EMBL" id="JAERRI010000001">
    <property type="protein sequence ID" value="MBL1087944.1"/>
    <property type="molecule type" value="Genomic_DNA"/>
</dbReference>
<evidence type="ECO:0000256" key="6">
    <source>
        <dbReference type="ARBA" id="ARBA00023087"/>
    </source>
</evidence>
<evidence type="ECO:0000256" key="9">
    <source>
        <dbReference type="SAM" id="SignalP"/>
    </source>
</evidence>
<keyword evidence="6 7" id="KW-0034">Amyloid</keyword>
<dbReference type="InterPro" id="IPR005528">
    <property type="entry name" value="ChpA-H"/>
</dbReference>
<evidence type="ECO:0000256" key="5">
    <source>
        <dbReference type="ARBA" id="ARBA00022889"/>
    </source>
</evidence>
<dbReference type="PROSITE" id="PS51884">
    <property type="entry name" value="CHAPLIN"/>
    <property type="match status" value="1"/>
</dbReference>
<proteinExistence type="predicted"/>
<comment type="subcellular location">
    <subcellularLocation>
        <location evidence="1">Secreted</location>
        <location evidence="1">Cell wall</location>
    </subcellularLocation>
</comment>
<sequence>MSRITRMTALAALAAGTAVCGTSAAFADSNVAGAAVGSPGVVSGNLIQVPIHIPINVCGNTVNLVGLLNPAFGNNCLNGSERLVVLHRVVKHHHHHDFKEKHKKGHHGKSGSKHHSHSK</sequence>
<feature type="domain" description="Chaplin" evidence="10">
    <location>
        <begin position="38"/>
        <end position="78"/>
    </location>
</feature>
<keyword evidence="4 9" id="KW-0732">Signal</keyword>
<evidence type="ECO:0000313" key="12">
    <source>
        <dbReference type="Proteomes" id="UP000629371"/>
    </source>
</evidence>
<evidence type="ECO:0000256" key="3">
    <source>
        <dbReference type="ARBA" id="ARBA00022525"/>
    </source>
</evidence>
<protein>
    <submittedName>
        <fullName evidence="11">Chaplin</fullName>
    </submittedName>
</protein>
<evidence type="ECO:0000259" key="10">
    <source>
        <dbReference type="PROSITE" id="PS51884"/>
    </source>
</evidence>
<gene>
    <name evidence="11" type="ORF">JK360_00815</name>
</gene>
<evidence type="ECO:0000256" key="2">
    <source>
        <dbReference type="ARBA" id="ARBA00022512"/>
    </source>
</evidence>
<keyword evidence="3" id="KW-0964">Secreted</keyword>
<evidence type="ECO:0000256" key="4">
    <source>
        <dbReference type="ARBA" id="ARBA00022729"/>
    </source>
</evidence>
<feature type="signal peptide" evidence="9">
    <location>
        <begin position="1"/>
        <end position="27"/>
    </location>
</feature>
<keyword evidence="2" id="KW-0134">Cell wall</keyword>
<feature type="chain" id="PRO_5046463480" evidence="9">
    <location>
        <begin position="28"/>
        <end position="119"/>
    </location>
</feature>
<dbReference type="Proteomes" id="UP000629371">
    <property type="component" value="Unassembled WGS sequence"/>
</dbReference>
<dbReference type="Pfam" id="PF03777">
    <property type="entry name" value="ChpA-C"/>
    <property type="match status" value="1"/>
</dbReference>
<accession>A0ABS1MLR1</accession>
<keyword evidence="12" id="KW-1185">Reference proteome</keyword>
<evidence type="ECO:0000256" key="7">
    <source>
        <dbReference type="PROSITE-ProRule" id="PRU01232"/>
    </source>
</evidence>
<evidence type="ECO:0000313" key="11">
    <source>
        <dbReference type="EMBL" id="MBL1087944.1"/>
    </source>
</evidence>
<evidence type="ECO:0000256" key="8">
    <source>
        <dbReference type="SAM" id="MobiDB-lite"/>
    </source>
</evidence>
<organism evidence="11 12">
    <name type="scientific">Streptomyces siderophoricus</name>
    <dbReference type="NCBI Taxonomy" id="2802281"/>
    <lineage>
        <taxon>Bacteria</taxon>
        <taxon>Bacillati</taxon>
        <taxon>Actinomycetota</taxon>
        <taxon>Actinomycetes</taxon>
        <taxon>Kitasatosporales</taxon>
        <taxon>Streptomycetaceae</taxon>
        <taxon>Streptomyces</taxon>
    </lineage>
</organism>
<keyword evidence="5" id="KW-0130">Cell adhesion</keyword>
<feature type="region of interest" description="Disordered" evidence="8">
    <location>
        <begin position="93"/>
        <end position="119"/>
    </location>
</feature>
<comment type="caution">
    <text evidence="11">The sequence shown here is derived from an EMBL/GenBank/DDBJ whole genome shotgun (WGS) entry which is preliminary data.</text>
</comment>
<reference evidence="11 12" key="1">
    <citation type="submission" date="2021-01" db="EMBL/GenBank/DDBJ databases">
        <title>WGS of actinomycetes isolated from Thailand.</title>
        <authorList>
            <person name="Thawai C."/>
        </authorList>
    </citation>
    <scope>NUCLEOTIDE SEQUENCE [LARGE SCALE GENOMIC DNA]</scope>
    <source>
        <strain evidence="11 12">CH9-7</strain>
    </source>
</reference>